<accession>A0AAU8I0E1</accession>
<organism evidence="1">
    <name type="scientific">Klebsiella phage FKP3</name>
    <dbReference type="NCBI Taxonomy" id="3231233"/>
    <lineage>
        <taxon>Viruses</taxon>
        <taxon>Duplodnaviria</taxon>
        <taxon>Heunggongvirae</taxon>
        <taxon>Uroviricota</taxon>
        <taxon>Caudoviricetes</taxon>
        <taxon>Stephanstirmvirinae</taxon>
        <taxon>Justusliebigvirus</taxon>
    </lineage>
</organism>
<dbReference type="EMBL" id="PP895363">
    <property type="protein sequence ID" value="XCI78214.1"/>
    <property type="molecule type" value="Genomic_DNA"/>
</dbReference>
<sequence length="69" mass="8108">MRRILCWFLAGVLGAFFLVVCDKLAELASGAAHKQKVQTEECIYLKYKKDAEKFLDKDCQRYVRYKQDN</sequence>
<evidence type="ECO:0000313" key="1">
    <source>
        <dbReference type="EMBL" id="XCI78214.1"/>
    </source>
</evidence>
<protein>
    <submittedName>
        <fullName evidence="1">Uncharacterized protein</fullName>
    </submittedName>
</protein>
<reference evidence="1" key="1">
    <citation type="submission" date="2024-06" db="EMBL/GenBank/DDBJ databases">
        <title>High activity and specificity of bacteriophage cocktails against carbapenem-resistant Klebsiella pneumoniae belonging to high-risk clones CG258 and ST307.</title>
        <authorList>
            <person name="Jimenez Quiceno J."/>
            <person name="Salazar Ospina L."/>
            <person name="Tellez Carrasquilla S."/>
        </authorList>
    </citation>
    <scope>NUCLEOTIDE SEQUENCE</scope>
</reference>
<name>A0AAU8I0E1_9CAUD</name>
<proteinExistence type="predicted"/>